<dbReference type="OrthoDB" id="9950822at2759"/>
<dbReference type="InterPro" id="IPR031371">
    <property type="entry name" value="Mucin-15"/>
</dbReference>
<dbReference type="PANTHER" id="PTHR45427">
    <property type="entry name" value="MUCIN-15"/>
    <property type="match status" value="1"/>
</dbReference>
<feature type="region of interest" description="Disordered" evidence="1">
    <location>
        <begin position="1"/>
        <end position="160"/>
    </location>
</feature>
<keyword evidence="2" id="KW-0812">Transmembrane</keyword>
<keyword evidence="2" id="KW-0472">Membrane</keyword>
<evidence type="ECO:0000256" key="2">
    <source>
        <dbReference type="SAM" id="Phobius"/>
    </source>
</evidence>
<feature type="compositionally biased region" description="Low complexity" evidence="1">
    <location>
        <begin position="94"/>
        <end position="111"/>
    </location>
</feature>
<dbReference type="PANTHER" id="PTHR45427:SF1">
    <property type="entry name" value="MUCIN-15"/>
    <property type="match status" value="1"/>
</dbReference>
<feature type="non-terminal residue" evidence="3">
    <location>
        <position position="1"/>
    </location>
</feature>
<dbReference type="Pfam" id="PF15672">
    <property type="entry name" value="Mucin15"/>
    <property type="match status" value="1"/>
</dbReference>
<evidence type="ECO:0000313" key="3">
    <source>
        <dbReference type="EMBL" id="NXO00661.1"/>
    </source>
</evidence>
<feature type="compositionally biased region" description="Basic and acidic residues" evidence="1">
    <location>
        <begin position="257"/>
        <end position="266"/>
    </location>
</feature>
<feature type="compositionally biased region" description="Polar residues" evidence="1">
    <location>
        <begin position="126"/>
        <end position="160"/>
    </location>
</feature>
<name>A0A7L1NL63_RHICY</name>
<dbReference type="EMBL" id="VXBP01007424">
    <property type="protein sequence ID" value="NXO00661.1"/>
    <property type="molecule type" value="Genomic_DNA"/>
</dbReference>
<evidence type="ECO:0000313" key="4">
    <source>
        <dbReference type="Proteomes" id="UP000565785"/>
    </source>
</evidence>
<feature type="compositionally biased region" description="Low complexity" evidence="1">
    <location>
        <begin position="12"/>
        <end position="34"/>
    </location>
</feature>
<accession>A0A7L1NL63</accession>
<comment type="caution">
    <text evidence="3">The sequence shown here is derived from an EMBL/GenBank/DDBJ whole genome shotgun (WGS) entry which is preliminary data.</text>
</comment>
<dbReference type="Proteomes" id="UP000565785">
    <property type="component" value="Unassembled WGS sequence"/>
</dbReference>
<gene>
    <name evidence="3" type="primary">Muc15</name>
    <name evidence="3" type="ORF">RHICYA_R15535</name>
</gene>
<proteinExistence type="predicted"/>
<evidence type="ECO:0000256" key="1">
    <source>
        <dbReference type="SAM" id="MobiDB-lite"/>
    </source>
</evidence>
<sequence>AQPVSQEVVLPTTTATSPCTTSGAASGTASAKANARTRAEESRWPDNAVPQSVDGTALSPDVTTASTDRMSNPAANSSRIPTSSPSFTTTGDFSRATESAAAASGSTTVPSNSTVPHSSGPAVTLPSETSASNPTTFFSTRTNLTSPTVKQDTPTSSFSPVQQTTELNQTFSNVSMAPPYSKDANENKTNKGVVIGGVVVGAILGSILISLIGYLMCGKKRSESFSHRRLYDDTRSDPVLHLDKSLEPYETSFGCASDDRTSRADKEEEDNTGWPSGGIPMANMAPSDLSL</sequence>
<keyword evidence="2" id="KW-1133">Transmembrane helix</keyword>
<keyword evidence="4" id="KW-1185">Reference proteome</keyword>
<feature type="region of interest" description="Disordered" evidence="1">
    <location>
        <begin position="251"/>
        <end position="291"/>
    </location>
</feature>
<dbReference type="AlphaFoldDB" id="A0A7L1NL63"/>
<protein>
    <submittedName>
        <fullName evidence="3">MUC15 protein</fullName>
    </submittedName>
</protein>
<feature type="compositionally biased region" description="Polar residues" evidence="1">
    <location>
        <begin position="61"/>
        <end position="92"/>
    </location>
</feature>
<organism evidence="3 4">
    <name type="scientific">Rhinopomastus cyanomelas</name>
    <name type="common">Common scimitarbill</name>
    <dbReference type="NCBI Taxonomy" id="113115"/>
    <lineage>
        <taxon>Eukaryota</taxon>
        <taxon>Metazoa</taxon>
        <taxon>Chordata</taxon>
        <taxon>Craniata</taxon>
        <taxon>Vertebrata</taxon>
        <taxon>Euteleostomi</taxon>
        <taxon>Archelosauria</taxon>
        <taxon>Archosauria</taxon>
        <taxon>Dinosauria</taxon>
        <taxon>Saurischia</taxon>
        <taxon>Theropoda</taxon>
        <taxon>Coelurosauria</taxon>
        <taxon>Aves</taxon>
        <taxon>Neognathae</taxon>
        <taxon>Neoaves</taxon>
        <taxon>Telluraves</taxon>
        <taxon>Coraciimorphae</taxon>
        <taxon>Bucerotiformes</taxon>
        <taxon>Rhinopomastidae</taxon>
        <taxon>Rhinopomastus</taxon>
    </lineage>
</organism>
<feature type="non-terminal residue" evidence="3">
    <location>
        <position position="291"/>
    </location>
</feature>
<feature type="transmembrane region" description="Helical" evidence="2">
    <location>
        <begin position="193"/>
        <end position="217"/>
    </location>
</feature>
<reference evidence="3 4" key="1">
    <citation type="submission" date="2019-09" db="EMBL/GenBank/DDBJ databases">
        <title>Bird 10,000 Genomes (B10K) Project - Family phase.</title>
        <authorList>
            <person name="Zhang G."/>
        </authorList>
    </citation>
    <scope>NUCLEOTIDE SEQUENCE [LARGE SCALE GENOMIC DNA]</scope>
    <source>
        <strain evidence="3">B10K-DU-002-35</strain>
        <tissue evidence="3">Muscle</tissue>
    </source>
</reference>